<dbReference type="InterPro" id="IPR009727">
    <property type="entry name" value="NifT"/>
</dbReference>
<proteinExistence type="predicted"/>
<accession>A0A0C1YHB1</accession>
<protein>
    <submittedName>
        <fullName evidence="1">Putative nitrogen fixation protein NifT</fullName>
    </submittedName>
</protein>
<organism evidence="1">
    <name type="scientific">Lyngbya confervoides BDU141951</name>
    <dbReference type="NCBI Taxonomy" id="1574623"/>
    <lineage>
        <taxon>Bacteria</taxon>
        <taxon>Bacillati</taxon>
        <taxon>Cyanobacteriota</taxon>
        <taxon>Cyanophyceae</taxon>
        <taxon>Oscillatoriophycideae</taxon>
        <taxon>Oscillatoriales</taxon>
        <taxon>Microcoleaceae</taxon>
        <taxon>Lyngbya</taxon>
    </lineage>
</organism>
<dbReference type="Gene3D" id="2.40.50.240">
    <property type="entry name" value="NifT/FixU-like"/>
    <property type="match status" value="1"/>
</dbReference>
<reference evidence="1" key="2">
    <citation type="journal article" date="2015" name="Genome Announc.">
        <title>Draft Genome Sequence of Filamentous Marine Cyanobacterium Lyngbya confervoides Strain BDU141951.</title>
        <authorList>
            <person name="Chandrababunaidu M.M."/>
            <person name="Sen D."/>
            <person name="Tripathy S."/>
        </authorList>
    </citation>
    <scope>NUCLEOTIDE SEQUENCE</scope>
    <source>
        <strain evidence="1">BDU141951</strain>
    </source>
</reference>
<name>A0A0C1YHB1_9CYAN</name>
<dbReference type="EMBL" id="JTHE02000003">
    <property type="protein sequence ID" value="NEV68298.1"/>
    <property type="molecule type" value="Genomic_DNA"/>
</dbReference>
<gene>
    <name evidence="1" type="primary">nifT</name>
    <name evidence="1" type="ORF">QQ91_014380</name>
</gene>
<dbReference type="AlphaFoldDB" id="A0A0C1YHB1"/>
<sequence length="67" mass="7311">MKVMLHNGENGQLMVYVAKKDLEEAVVSQSTDGDATLVTLSNGWELSINGLTEPLQLPKTVNAKRLN</sequence>
<dbReference type="InterPro" id="IPR024044">
    <property type="entry name" value="NifT/FixU_barrel-like_dom_sf"/>
</dbReference>
<comment type="caution">
    <text evidence="1">The sequence shown here is derived from an EMBL/GenBank/DDBJ whole genome shotgun (WGS) entry which is preliminary data.</text>
</comment>
<dbReference type="NCBIfam" id="TIGR02934">
    <property type="entry name" value="nifT_nitrog"/>
    <property type="match status" value="1"/>
</dbReference>
<reference evidence="1" key="3">
    <citation type="submission" date="2020-02" db="EMBL/GenBank/DDBJ databases">
        <authorList>
            <person name="Sarangi A.N."/>
            <person name="Ghosh S."/>
            <person name="Mukherjee M."/>
            <person name="Tripathy S."/>
        </authorList>
    </citation>
    <scope>NUCLEOTIDE SEQUENCE</scope>
    <source>
        <strain evidence="1">BDU141951</strain>
    </source>
</reference>
<reference evidence="1" key="1">
    <citation type="submission" date="2014-11" db="EMBL/GenBank/DDBJ databases">
        <authorList>
            <person name="Malar M.C."/>
            <person name="Sen D."/>
            <person name="Tripathy S."/>
        </authorList>
    </citation>
    <scope>NUCLEOTIDE SEQUENCE</scope>
    <source>
        <strain evidence="1">BDU141951</strain>
    </source>
</reference>
<evidence type="ECO:0000313" key="1">
    <source>
        <dbReference type="EMBL" id="NEV68298.1"/>
    </source>
</evidence>
<dbReference type="Pfam" id="PF06988">
    <property type="entry name" value="NifT"/>
    <property type="match status" value="1"/>
</dbReference>
<dbReference type="SUPFAM" id="SSF159203">
    <property type="entry name" value="NifT/FixU-like"/>
    <property type="match status" value="1"/>
</dbReference>
<dbReference type="GO" id="GO:0009399">
    <property type="term" value="P:nitrogen fixation"/>
    <property type="evidence" value="ECO:0007669"/>
    <property type="project" value="InterPro"/>
</dbReference>